<proteinExistence type="predicted"/>
<keyword evidence="2" id="KW-1185">Reference proteome</keyword>
<dbReference type="AlphaFoldDB" id="A0A0V1CBL2"/>
<protein>
    <submittedName>
        <fullName evidence="1">Uncharacterized protein</fullName>
    </submittedName>
</protein>
<comment type="caution">
    <text evidence="1">The sequence shown here is derived from an EMBL/GenBank/DDBJ whole genome shotgun (WGS) entry which is preliminary data.</text>
</comment>
<organism evidence="1 2">
    <name type="scientific">Trichinella britovi</name>
    <name type="common">Parasitic roundworm</name>
    <dbReference type="NCBI Taxonomy" id="45882"/>
    <lineage>
        <taxon>Eukaryota</taxon>
        <taxon>Metazoa</taxon>
        <taxon>Ecdysozoa</taxon>
        <taxon>Nematoda</taxon>
        <taxon>Enoplea</taxon>
        <taxon>Dorylaimia</taxon>
        <taxon>Trichinellida</taxon>
        <taxon>Trichinellidae</taxon>
        <taxon>Trichinella</taxon>
    </lineage>
</organism>
<reference evidence="1 2" key="1">
    <citation type="submission" date="2015-01" db="EMBL/GenBank/DDBJ databases">
        <title>Evolution of Trichinella species and genotypes.</title>
        <authorList>
            <person name="Korhonen P.K."/>
            <person name="Edoardo P."/>
            <person name="Giuseppe L.R."/>
            <person name="Gasser R.B."/>
        </authorList>
    </citation>
    <scope>NUCLEOTIDE SEQUENCE [LARGE SCALE GENOMIC DNA]</scope>
    <source>
        <strain evidence="1">ISS120</strain>
    </source>
</reference>
<gene>
    <name evidence="1" type="ORF">T03_15505</name>
</gene>
<accession>A0A0V1CBL2</accession>
<name>A0A0V1CBL2_TRIBR</name>
<evidence type="ECO:0000313" key="1">
    <source>
        <dbReference type="EMBL" id="KRY46699.1"/>
    </source>
</evidence>
<sequence length="120" mass="13067">MYSSVSCYVAGNVVKIDICLRKEKSLRLPKNAVKAFEVSKQAIVNATLLSHALDNEALSLEVDVSDFAADAMDGGLPWRSSLADLNTVKPGTVRLDASCWPSVWSYVAFNIFLKDDISPS</sequence>
<dbReference type="EMBL" id="JYDI01000276">
    <property type="protein sequence ID" value="KRY46699.1"/>
    <property type="molecule type" value="Genomic_DNA"/>
</dbReference>
<evidence type="ECO:0000313" key="2">
    <source>
        <dbReference type="Proteomes" id="UP000054653"/>
    </source>
</evidence>
<dbReference type="Proteomes" id="UP000054653">
    <property type="component" value="Unassembled WGS sequence"/>
</dbReference>